<gene>
    <name evidence="4" type="ORF">US86_C0007G0022</name>
</gene>
<feature type="domain" description="Calcineurin-like phosphoesterase" evidence="3">
    <location>
        <begin position="5"/>
        <end position="204"/>
    </location>
</feature>
<dbReference type="Gene3D" id="3.60.21.10">
    <property type="match status" value="1"/>
</dbReference>
<dbReference type="PANTHER" id="PTHR31302:SF31">
    <property type="entry name" value="PHOSPHODIESTERASE YAEI"/>
    <property type="match status" value="1"/>
</dbReference>
<evidence type="ECO:0000313" key="4">
    <source>
        <dbReference type="EMBL" id="KKQ65977.1"/>
    </source>
</evidence>
<dbReference type="Pfam" id="PF00149">
    <property type="entry name" value="Metallophos"/>
    <property type="match status" value="1"/>
</dbReference>
<organism evidence="4 5">
    <name type="scientific">Candidatus Daviesbacteria bacterium GW2011_GWA2_38_24</name>
    <dbReference type="NCBI Taxonomy" id="1618422"/>
    <lineage>
        <taxon>Bacteria</taxon>
        <taxon>Candidatus Daviesiibacteriota</taxon>
    </lineage>
</organism>
<dbReference type="Proteomes" id="UP000034235">
    <property type="component" value="Unassembled WGS sequence"/>
</dbReference>
<dbReference type="SUPFAM" id="SSF56300">
    <property type="entry name" value="Metallo-dependent phosphatases"/>
    <property type="match status" value="1"/>
</dbReference>
<dbReference type="PANTHER" id="PTHR31302">
    <property type="entry name" value="TRANSMEMBRANE PROTEIN WITH METALLOPHOSPHOESTERASE DOMAIN-RELATED"/>
    <property type="match status" value="1"/>
</dbReference>
<evidence type="ECO:0000259" key="3">
    <source>
        <dbReference type="Pfam" id="PF00149"/>
    </source>
</evidence>
<evidence type="ECO:0000313" key="5">
    <source>
        <dbReference type="Proteomes" id="UP000034235"/>
    </source>
</evidence>
<protein>
    <recommendedName>
        <fullName evidence="3">Calcineurin-like phosphoesterase domain-containing protein</fullName>
    </recommendedName>
</protein>
<evidence type="ECO:0000256" key="1">
    <source>
        <dbReference type="ARBA" id="ARBA00022723"/>
    </source>
</evidence>
<dbReference type="GO" id="GO:0046872">
    <property type="term" value="F:metal ion binding"/>
    <property type="evidence" value="ECO:0007669"/>
    <property type="project" value="UniProtKB-KW"/>
</dbReference>
<dbReference type="InterPro" id="IPR051158">
    <property type="entry name" value="Metallophosphoesterase_sf"/>
</dbReference>
<comment type="caution">
    <text evidence="4">The sequence shown here is derived from an EMBL/GenBank/DDBJ whole genome shotgun (WGS) entry which is preliminary data.</text>
</comment>
<dbReference type="InterPro" id="IPR029052">
    <property type="entry name" value="Metallo-depent_PP-like"/>
</dbReference>
<dbReference type="GO" id="GO:0009245">
    <property type="term" value="P:lipid A biosynthetic process"/>
    <property type="evidence" value="ECO:0007669"/>
    <property type="project" value="TreeGrafter"/>
</dbReference>
<dbReference type="PIRSF" id="PIRSF008292">
    <property type="entry name" value="UCP008292"/>
    <property type="match status" value="1"/>
</dbReference>
<proteinExistence type="predicted"/>
<reference evidence="4 5" key="1">
    <citation type="journal article" date="2015" name="Nature">
        <title>rRNA introns, odd ribosomes, and small enigmatic genomes across a large radiation of phyla.</title>
        <authorList>
            <person name="Brown C.T."/>
            <person name="Hug L.A."/>
            <person name="Thomas B.C."/>
            <person name="Sharon I."/>
            <person name="Castelle C.J."/>
            <person name="Singh A."/>
            <person name="Wilkins M.J."/>
            <person name="Williams K.H."/>
            <person name="Banfield J.F."/>
        </authorList>
    </citation>
    <scope>NUCLEOTIDE SEQUENCE [LARGE SCALE GENOMIC DNA]</scope>
</reference>
<dbReference type="InterPro" id="IPR016538">
    <property type="entry name" value="UCP008292"/>
</dbReference>
<evidence type="ECO:0000256" key="2">
    <source>
        <dbReference type="ARBA" id="ARBA00022801"/>
    </source>
</evidence>
<accession>A0A0G0JGX1</accession>
<dbReference type="GO" id="GO:0008758">
    <property type="term" value="F:UDP-2,3-diacylglucosamine hydrolase activity"/>
    <property type="evidence" value="ECO:0007669"/>
    <property type="project" value="TreeGrafter"/>
</dbReference>
<dbReference type="AlphaFoldDB" id="A0A0G0JGX1"/>
<dbReference type="PATRIC" id="fig|1618422.5.peg.927"/>
<dbReference type="InterPro" id="IPR004843">
    <property type="entry name" value="Calcineurin-like_PHP"/>
</dbReference>
<dbReference type="EMBL" id="LBUP01000007">
    <property type="protein sequence ID" value="KKQ65977.1"/>
    <property type="molecule type" value="Genomic_DNA"/>
</dbReference>
<keyword evidence="2" id="KW-0378">Hydrolase</keyword>
<name>A0A0G0JGX1_9BACT</name>
<keyword evidence="1" id="KW-0479">Metal-binding</keyword>
<sequence>MKKVKLAALGDLHIRESSDDYFKNLFGEIAKKADILVLCGDLTEHGIPSEAQKLASFLKDYPLSIVGVLGNHDFESDQQQEVENILVNEAKIHILDDEPIHIDSIAFTGTKGFSGGFESHMLGPFGEKVLKDFVYRAVDEAIKLENALSRAEAEKKVVVLHYSPIKQTCEGEPLEIYPFLGSSKLVDPIDYFKVNAVFHAHAHHGSLTGKTPQNVPVYNTSHPLLKRVKPEEPYVIVEI</sequence>
<dbReference type="GO" id="GO:0016020">
    <property type="term" value="C:membrane"/>
    <property type="evidence" value="ECO:0007669"/>
    <property type="project" value="GOC"/>
</dbReference>